<sequence length="144" mass="15532">MPASTTAEPEFPMPFTRISLLAGHPPAYLEALSDSLHAALVESFEVPAADRFQIFHQHQPGELVFDRDYGGGPRSAGFVLFHITTGRARSPAVKRAFYRHLVANLAASPGVRPEDVMVVLSASQLEDWSFANGESAGAPEEEAA</sequence>
<keyword evidence="2" id="KW-1185">Reference proteome</keyword>
<reference evidence="1 2" key="4">
    <citation type="journal article" date="2009" name="Appl. Environ. Microbiol.">
        <title>Comparative genome-wide transcriptional profiling of Azorhizobium caulinodans ORS571 grown under free-living and symbiotic conditions.</title>
        <authorList>
            <person name="Tsukada S."/>
            <person name="Aono T."/>
            <person name="Akiba N."/>
            <person name="Lee KB."/>
            <person name="Liu CT."/>
            <person name="Toyazaki H."/>
            <person name="Oyaizu H."/>
        </authorList>
    </citation>
    <scope>NUCLEOTIDE SEQUENCE [LARGE SCALE GENOMIC DNA]</scope>
    <source>
        <strain evidence="2">ATCC 43989 / DSM 5975 / JCM 20966 / LMG 6465 / NBRC 14845 / NCIMB 13405 / ORS 571</strain>
    </source>
</reference>
<name>A8IN35_AZOC5</name>
<protein>
    <submittedName>
        <fullName evidence="1">Putative 4-oxalocrotonate tautomerase</fullName>
    </submittedName>
</protein>
<dbReference type="Proteomes" id="UP000000270">
    <property type="component" value="Chromosome"/>
</dbReference>
<evidence type="ECO:0000313" key="2">
    <source>
        <dbReference type="Proteomes" id="UP000000270"/>
    </source>
</evidence>
<dbReference type="SUPFAM" id="SSF55331">
    <property type="entry name" value="Tautomerase/MIF"/>
    <property type="match status" value="1"/>
</dbReference>
<reference evidence="1 2" key="6">
    <citation type="journal article" date="2011" name="Appl. Environ. Microbiol.">
        <title>Involvement of the azorhizobial chromosome partition gene (parA) in the onset of bacteroid differentiation during Sesbania rostrata stem nodule development.</title>
        <authorList>
            <person name="Liu CT."/>
            <person name="Lee KB."/>
            <person name="Wang YS."/>
            <person name="Peng MH."/>
            <person name="Lee KT."/>
            <person name="Suzuki S."/>
            <person name="Suzuki T."/>
            <person name="Oyaizu H."/>
        </authorList>
    </citation>
    <scope>NUCLEOTIDE SEQUENCE [LARGE SCALE GENOMIC DNA]</scope>
    <source>
        <strain evidence="2">ATCC 43989 / DSM 5975 / JCM 20966 / LMG 6465 / NBRC 14845 / NCIMB 13405 / ORS 571</strain>
    </source>
</reference>
<proteinExistence type="predicted"/>
<dbReference type="STRING" id="438753.AZC_3698"/>
<dbReference type="PANTHER" id="PTHR38460:SF1">
    <property type="entry name" value="TAUTOMERASE YOLI-RELATED"/>
    <property type="match status" value="1"/>
</dbReference>
<evidence type="ECO:0000313" key="1">
    <source>
        <dbReference type="EMBL" id="BAF89696.1"/>
    </source>
</evidence>
<dbReference type="eggNOG" id="COG1942">
    <property type="taxonomic scope" value="Bacteria"/>
</dbReference>
<reference evidence="1 2" key="3">
    <citation type="journal article" date="2008" name="BMC Genomics">
        <title>The genome of the versatile nitrogen fixer Azorhizobium caulinodans ORS571.</title>
        <authorList>
            <person name="Lee KB."/>
            <person name="Backer P.D."/>
            <person name="Aono T."/>
            <person name="Liu CT."/>
            <person name="Suzuki S."/>
            <person name="Suzuki T."/>
            <person name="Kaneko T."/>
            <person name="Yamada M."/>
            <person name="Tabata S."/>
            <person name="Kupfer D.M."/>
            <person name="Najar F.Z."/>
            <person name="Wiley G.B."/>
            <person name="Roe B."/>
            <person name="Binnewies T.T."/>
            <person name="Ussery D.W."/>
            <person name="D'Haeze W."/>
            <person name="Herder J.D."/>
            <person name="Gevers D."/>
            <person name="Vereecke D."/>
            <person name="Holsters M."/>
            <person name="Oyaizu H."/>
        </authorList>
    </citation>
    <scope>NUCLEOTIDE SEQUENCE [LARGE SCALE GENOMIC DNA]</scope>
    <source>
        <strain evidence="2">ATCC 43989 / DSM 5975 / JCM 20966 / LMG 6465 / NBRC 14845 / NCIMB 13405 / ORS 571</strain>
    </source>
</reference>
<dbReference type="EMBL" id="AP009384">
    <property type="protein sequence ID" value="BAF89696.1"/>
    <property type="molecule type" value="Genomic_DNA"/>
</dbReference>
<reference evidence="1 2" key="1">
    <citation type="journal article" date="2007" name="Appl. Environ. Microbiol.">
        <title>Rhizobial factors required for stem nodule maturation and maintenance in Sesbania rostrata-Azorhizobium caulinodans ORS571 symbiosis.</title>
        <authorList>
            <person name="Suzuki S."/>
            <person name="Aono T."/>
            <person name="Lee KB."/>
            <person name="Suzuki T."/>
            <person name="Liu CT."/>
            <person name="Miwa H."/>
            <person name="Wakao S."/>
            <person name="Iki T."/>
            <person name="Oyaizu H."/>
        </authorList>
    </citation>
    <scope>NUCLEOTIDE SEQUENCE [LARGE SCALE GENOMIC DNA]</scope>
    <source>
        <strain evidence="2">ATCC 43989 / DSM 5975 / JCM 20966 / LMG 6465 / NBRC 14845 / NCIMB 13405 / ORS 571</strain>
    </source>
</reference>
<accession>A8IN35</accession>
<organism evidence="1 2">
    <name type="scientific">Azorhizobium caulinodans (strain ATCC 43989 / DSM 5975 / JCM 20966 / LMG 6465 / NBRC 14845 / NCIMB 13405 / ORS 571)</name>
    <dbReference type="NCBI Taxonomy" id="438753"/>
    <lineage>
        <taxon>Bacteria</taxon>
        <taxon>Pseudomonadati</taxon>
        <taxon>Pseudomonadota</taxon>
        <taxon>Alphaproteobacteria</taxon>
        <taxon>Hyphomicrobiales</taxon>
        <taxon>Xanthobacteraceae</taxon>
        <taxon>Azorhizobium</taxon>
    </lineage>
</organism>
<dbReference type="PANTHER" id="PTHR38460">
    <property type="entry name" value="TAUTOMERASE YOLI-RELATED"/>
    <property type="match status" value="1"/>
</dbReference>
<dbReference type="Gene3D" id="3.30.429.10">
    <property type="entry name" value="Macrophage Migration Inhibitory Factor"/>
    <property type="match status" value="1"/>
</dbReference>
<dbReference type="InterPro" id="IPR037479">
    <property type="entry name" value="Tauto_MSAD"/>
</dbReference>
<gene>
    <name evidence="1" type="ordered locus">AZC_3698</name>
</gene>
<dbReference type="AlphaFoldDB" id="A8IN35"/>
<dbReference type="HOGENOM" id="CLU_148073_0_0_5"/>
<reference evidence="2" key="2">
    <citation type="submission" date="2007-04" db="EMBL/GenBank/DDBJ databases">
        <title>Complete genome sequence of the nitrogen-fixing bacterium Azorhizobium caulinodans ORS571.</title>
        <authorList>
            <person name="Lee K.B."/>
            <person name="Backer P.D."/>
            <person name="Aono T."/>
            <person name="Liu C.T."/>
            <person name="Suzuki S."/>
            <person name="Suzuki T."/>
            <person name="Kaneko T."/>
            <person name="Yamada M."/>
            <person name="Tabata S."/>
            <person name="Kupfer D.M."/>
            <person name="Najar F.Z."/>
            <person name="Wiley G.B."/>
            <person name="Roe B."/>
            <person name="Binnewies T."/>
            <person name="Ussery D."/>
            <person name="Vereecke D."/>
            <person name="Gevers D."/>
            <person name="Holsters M."/>
            <person name="Oyaizu H."/>
        </authorList>
    </citation>
    <scope>NUCLEOTIDE SEQUENCE [LARGE SCALE GENOMIC DNA]</scope>
    <source>
        <strain evidence="2">ATCC 43989 / DSM 5975 / JCM 20966 / LMG 6465 / NBRC 14845 / NCIMB 13405 / ORS 571</strain>
    </source>
</reference>
<dbReference type="KEGG" id="azc:AZC_3698"/>
<reference evidence="1 2" key="5">
    <citation type="journal article" date="2010" name="Appl. Environ. Microbiol.">
        <title>phrR-like gene praR of Azorhizobium caulinodans ORS571 is essential for symbiosis with Sesbania rostrata and is involved in expression of reb genes.</title>
        <authorList>
            <person name="Akiba N."/>
            <person name="Aono T."/>
            <person name="Toyazaki H."/>
            <person name="Sato S."/>
            <person name="Oyaizu H."/>
        </authorList>
    </citation>
    <scope>NUCLEOTIDE SEQUENCE [LARGE SCALE GENOMIC DNA]</scope>
    <source>
        <strain evidence="2">ATCC 43989 / DSM 5975 / JCM 20966 / LMG 6465 / NBRC 14845 / NCIMB 13405 / ORS 571</strain>
    </source>
</reference>
<dbReference type="Pfam" id="PF14552">
    <property type="entry name" value="Tautomerase_2"/>
    <property type="match status" value="1"/>
</dbReference>
<dbReference type="InterPro" id="IPR014347">
    <property type="entry name" value="Tautomerase/MIF_sf"/>
</dbReference>